<dbReference type="AlphaFoldDB" id="A0A376B161"/>
<reference evidence="12" key="1">
    <citation type="submission" date="2018-06" db="EMBL/GenBank/DDBJ databases">
        <authorList>
            <person name="Guldener U."/>
        </authorList>
    </citation>
    <scope>NUCLEOTIDE SEQUENCE [LARGE SCALE GENOMIC DNA]</scope>
    <source>
        <strain evidence="12">UTAD17</strain>
    </source>
</reference>
<dbReference type="GO" id="GO:0022857">
    <property type="term" value="F:transmembrane transporter activity"/>
    <property type="evidence" value="ECO:0007669"/>
    <property type="project" value="TreeGrafter"/>
</dbReference>
<evidence type="ECO:0000256" key="10">
    <source>
        <dbReference type="RuleBase" id="RU000488"/>
    </source>
</evidence>
<evidence type="ECO:0000313" key="11">
    <source>
        <dbReference type="EMBL" id="SSD58393.1"/>
    </source>
</evidence>
<keyword evidence="4 9" id="KW-0812">Transmembrane</keyword>
<evidence type="ECO:0000256" key="6">
    <source>
        <dbReference type="ARBA" id="ARBA00022989"/>
    </source>
</evidence>
<dbReference type="OrthoDB" id="3364892at2759"/>
<evidence type="ECO:0000313" key="12">
    <source>
        <dbReference type="Proteomes" id="UP000262825"/>
    </source>
</evidence>
<evidence type="ECO:0000256" key="9">
    <source>
        <dbReference type="PROSITE-ProRule" id="PRU00282"/>
    </source>
</evidence>
<evidence type="ECO:0000256" key="2">
    <source>
        <dbReference type="ARBA" id="ARBA00006375"/>
    </source>
</evidence>
<dbReference type="InterPro" id="IPR018108">
    <property type="entry name" value="MCP_transmembrane"/>
</dbReference>
<name>A0A376B161_9ASCO</name>
<keyword evidence="5" id="KW-0677">Repeat</keyword>
<evidence type="ECO:0000256" key="3">
    <source>
        <dbReference type="ARBA" id="ARBA00022448"/>
    </source>
</evidence>
<keyword evidence="6" id="KW-1133">Transmembrane helix</keyword>
<evidence type="ECO:0000256" key="8">
    <source>
        <dbReference type="ARBA" id="ARBA00023136"/>
    </source>
</evidence>
<accession>A0A376B161</accession>
<comment type="subcellular location">
    <subcellularLocation>
        <location evidence="1">Mitochondrion membrane</location>
        <topology evidence="1">Multi-pass membrane protein</topology>
    </subcellularLocation>
</comment>
<dbReference type="VEuPathDB" id="FungiDB:SCODWIG_00154"/>
<dbReference type="EMBL" id="UFAJ01000010">
    <property type="protein sequence ID" value="SSD58393.1"/>
    <property type="molecule type" value="Genomic_DNA"/>
</dbReference>
<dbReference type="InterPro" id="IPR050567">
    <property type="entry name" value="Mitochondrial_Carrier"/>
</dbReference>
<protein>
    <recommendedName>
        <fullName evidence="13">Mitochondrial carrier protein</fullName>
    </recommendedName>
</protein>
<keyword evidence="12" id="KW-1185">Reference proteome</keyword>
<feature type="repeat" description="Solcar" evidence="9">
    <location>
        <begin position="163"/>
        <end position="255"/>
    </location>
</feature>
<comment type="similarity">
    <text evidence="2 10">Belongs to the mitochondrial carrier (TC 2.A.29) family.</text>
</comment>
<evidence type="ECO:0000256" key="5">
    <source>
        <dbReference type="ARBA" id="ARBA00022737"/>
    </source>
</evidence>
<sequence>MSPVTTIEHNPKKNKKKSKDASLIGVLSASFRSIVHRLTSFYLRNPLKLFRPPKFDYLYYVRLMENNAANKIAPALSFKASPFQYTSHILQKSSIAVLYRALNRHGWKIIPQRILPPLLANSLSSVILYTTYLEALPSKDYYANQISQPGKSIQPNTLANVKYSMSEVWQAGFIAGAVQSILSAPLDSIYTRSSTSEIMRLHKNPSHLSLWKFGFLKLKEIGFPGIFYGGFTLSLLKDSIGFASYFGVFEYLKNSSNVHALSTRLSNNHKIHKVSQTFVAGIVAAFVLQLSQYPIDKIQKIHLSQLEIQDYVHIGNGKTVTKDVSPFKMYAHTYKYTWDAIKKNNQNNYRHILKWLYKGFWKHTLAIIPSTTSGLLFLEYLRTKTEITVNNNDENQIFES</sequence>
<dbReference type="PANTHER" id="PTHR45624">
    <property type="entry name" value="MITOCHONDRIAL BASIC AMINO ACIDS TRANSPORTER-RELATED"/>
    <property type="match status" value="1"/>
</dbReference>
<dbReference type="PANTHER" id="PTHR45624:SF26">
    <property type="entry name" value="CARRIER PROTEIN, PUTATIVE (AFU_ORTHOLOGUE AFUA_1G07710)-RELATED"/>
    <property type="match status" value="1"/>
</dbReference>
<keyword evidence="7" id="KW-0496">Mitochondrion</keyword>
<organism evidence="11 12">
    <name type="scientific">Saccharomycodes ludwigii</name>
    <dbReference type="NCBI Taxonomy" id="36035"/>
    <lineage>
        <taxon>Eukaryota</taxon>
        <taxon>Fungi</taxon>
        <taxon>Dikarya</taxon>
        <taxon>Ascomycota</taxon>
        <taxon>Saccharomycotina</taxon>
        <taxon>Saccharomycetes</taxon>
        <taxon>Saccharomycodales</taxon>
        <taxon>Saccharomycodaceae</taxon>
        <taxon>Saccharomycodes</taxon>
    </lineage>
</organism>
<dbReference type="Proteomes" id="UP000262825">
    <property type="component" value="Unassembled WGS sequence"/>
</dbReference>
<proteinExistence type="inferred from homology"/>
<keyword evidence="8 9" id="KW-0472">Membrane</keyword>
<dbReference type="PROSITE" id="PS50920">
    <property type="entry name" value="SOLCAR"/>
    <property type="match status" value="1"/>
</dbReference>
<keyword evidence="3 10" id="KW-0813">Transport</keyword>
<dbReference type="Pfam" id="PF00153">
    <property type="entry name" value="Mito_carr"/>
    <property type="match status" value="1"/>
</dbReference>
<evidence type="ECO:0000256" key="4">
    <source>
        <dbReference type="ARBA" id="ARBA00022692"/>
    </source>
</evidence>
<evidence type="ECO:0000256" key="1">
    <source>
        <dbReference type="ARBA" id="ARBA00004225"/>
    </source>
</evidence>
<evidence type="ECO:0008006" key="13">
    <source>
        <dbReference type="Google" id="ProtNLM"/>
    </source>
</evidence>
<dbReference type="GO" id="GO:0031966">
    <property type="term" value="C:mitochondrial membrane"/>
    <property type="evidence" value="ECO:0007669"/>
    <property type="project" value="UniProtKB-SubCell"/>
</dbReference>
<evidence type="ECO:0000256" key="7">
    <source>
        <dbReference type="ARBA" id="ARBA00023128"/>
    </source>
</evidence>
<dbReference type="SUPFAM" id="SSF103506">
    <property type="entry name" value="Mitochondrial carrier"/>
    <property type="match status" value="1"/>
</dbReference>
<gene>
    <name evidence="11" type="ORF">SCODWIG_00154</name>
</gene>
<dbReference type="InterPro" id="IPR023395">
    <property type="entry name" value="MCP_dom_sf"/>
</dbReference>
<dbReference type="Gene3D" id="1.50.40.10">
    <property type="entry name" value="Mitochondrial carrier domain"/>
    <property type="match status" value="1"/>
</dbReference>